<dbReference type="PANTHER" id="PTHR22904">
    <property type="entry name" value="TPR REPEAT CONTAINING PROTEIN"/>
    <property type="match status" value="1"/>
</dbReference>
<evidence type="ECO:0000313" key="6">
    <source>
        <dbReference type="Proteomes" id="UP000651452"/>
    </source>
</evidence>
<evidence type="ECO:0000256" key="2">
    <source>
        <dbReference type="ARBA" id="ARBA00022803"/>
    </source>
</evidence>
<dbReference type="Gene3D" id="3.80.10.10">
    <property type="entry name" value="Ribonuclease Inhibitor"/>
    <property type="match status" value="1"/>
</dbReference>
<dbReference type="InterPro" id="IPR036047">
    <property type="entry name" value="F-box-like_dom_sf"/>
</dbReference>
<dbReference type="PROSITE" id="PS50181">
    <property type="entry name" value="FBOX"/>
    <property type="match status" value="1"/>
</dbReference>
<dbReference type="InterPro" id="IPR001810">
    <property type="entry name" value="F-box_dom"/>
</dbReference>
<evidence type="ECO:0000313" key="5">
    <source>
        <dbReference type="EMBL" id="KAF9692090.1"/>
    </source>
</evidence>
<organism evidence="5 6">
    <name type="scientific">Ascochyta lentis</name>
    <dbReference type="NCBI Taxonomy" id="205686"/>
    <lineage>
        <taxon>Eukaryota</taxon>
        <taxon>Fungi</taxon>
        <taxon>Dikarya</taxon>
        <taxon>Ascomycota</taxon>
        <taxon>Pezizomycotina</taxon>
        <taxon>Dothideomycetes</taxon>
        <taxon>Pleosporomycetidae</taxon>
        <taxon>Pleosporales</taxon>
        <taxon>Pleosporineae</taxon>
        <taxon>Didymellaceae</taxon>
        <taxon>Ascochyta</taxon>
    </lineage>
</organism>
<protein>
    <recommendedName>
        <fullName evidence="4">F-box domain-containing protein</fullName>
    </recommendedName>
</protein>
<keyword evidence="6" id="KW-1185">Reference proteome</keyword>
<feature type="domain" description="F-box" evidence="4">
    <location>
        <begin position="122"/>
        <end position="169"/>
    </location>
</feature>
<dbReference type="PANTHER" id="PTHR22904:SF523">
    <property type="entry name" value="STRESS-INDUCED-PHOSPHOPROTEIN 1"/>
    <property type="match status" value="1"/>
</dbReference>
<evidence type="ECO:0000256" key="1">
    <source>
        <dbReference type="ARBA" id="ARBA00022737"/>
    </source>
</evidence>
<keyword evidence="1" id="KW-0677">Repeat</keyword>
<evidence type="ECO:0000259" key="4">
    <source>
        <dbReference type="PROSITE" id="PS50181"/>
    </source>
</evidence>
<gene>
    <name evidence="5" type="ORF">EKO04_009895</name>
</gene>
<dbReference type="SUPFAM" id="SSF48452">
    <property type="entry name" value="TPR-like"/>
    <property type="match status" value="1"/>
</dbReference>
<dbReference type="AlphaFoldDB" id="A0A8H7IWL1"/>
<reference evidence="5" key="1">
    <citation type="submission" date="2018-12" db="EMBL/GenBank/DDBJ databases">
        <authorList>
            <person name="Syme R.A."/>
            <person name="Farfan-Caceres L."/>
            <person name="Lichtenzveig J."/>
        </authorList>
    </citation>
    <scope>NUCLEOTIDE SEQUENCE</scope>
    <source>
        <strain evidence="5">Al4</strain>
    </source>
</reference>
<dbReference type="CDD" id="cd09917">
    <property type="entry name" value="F-box_SF"/>
    <property type="match status" value="1"/>
</dbReference>
<sequence>MPRLMSPEEFQELGRRYYKLKQFDKALEVFNNAIDASPTLGLHDHRAACYDKLGDYSAAVKDGRAMIKLDKQDVRGYLRTASVLEKMEKPETALGIYKYGMKNLLQQLHDRLTRKLSPNQAVDPLTVLPVEIAEMILEYLAFNNVINCMRVSRGWRDYLAKLPRLWLHLDLSSARKPVPRSFVDKAVRRSQYRLARLTLHRFQHMDVVQNIVRVCRSLEDLEILTLPVQTAGDSLIGIVQSAAACLKRIVVHSDITTNTATQILRYGSKLEHVEYRALQTYRYQADWTGPFPHLQYLRLNTPMRPTVSQLDTNQLLTLAPALQTLILTDMDQIGDHLPLHVLPLKTLVFKRMRFGMSWPILPSTLEHLEIQTYSQVRVENNHDGAIHSSLPNLTHLTLSGFSDFNSCFLTKLLDLYAPKDAEFGAPQTPKPMTGTPLHHLSISGTLSSRTPSLFTPAPPTSSTLPNLFNPSNTTLLTSSPRILTPSLTSLTLHDLPVTDDEIEALLTHPTGLQTVDVSGSKVTGASIKMLTDGLGTLKEIRMDDCKEVVGRDAVEYAKARGVVVRWKMGDVGGKGRRVREG</sequence>
<dbReference type="SUPFAM" id="SSF52047">
    <property type="entry name" value="RNI-like"/>
    <property type="match status" value="1"/>
</dbReference>
<dbReference type="InterPro" id="IPR032675">
    <property type="entry name" value="LRR_dom_sf"/>
</dbReference>
<proteinExistence type="predicted"/>
<dbReference type="EMBL" id="RZGK01000019">
    <property type="protein sequence ID" value="KAF9692090.1"/>
    <property type="molecule type" value="Genomic_DNA"/>
</dbReference>
<dbReference type="Gene3D" id="1.25.40.10">
    <property type="entry name" value="Tetratricopeptide repeat domain"/>
    <property type="match status" value="1"/>
</dbReference>
<dbReference type="Proteomes" id="UP000651452">
    <property type="component" value="Unassembled WGS sequence"/>
</dbReference>
<dbReference type="PROSITE" id="PS50293">
    <property type="entry name" value="TPR_REGION"/>
    <property type="match status" value="1"/>
</dbReference>
<comment type="caution">
    <text evidence="5">The sequence shown here is derived from an EMBL/GenBank/DDBJ whole genome shotgun (WGS) entry which is preliminary data.</text>
</comment>
<keyword evidence="2 3" id="KW-0802">TPR repeat</keyword>
<accession>A0A8H7IWL1</accession>
<dbReference type="InterPro" id="IPR019734">
    <property type="entry name" value="TPR_rpt"/>
</dbReference>
<dbReference type="Pfam" id="PF12937">
    <property type="entry name" value="F-box-like"/>
    <property type="match status" value="1"/>
</dbReference>
<name>A0A8H7IWL1_9PLEO</name>
<dbReference type="InterPro" id="IPR011990">
    <property type="entry name" value="TPR-like_helical_dom_sf"/>
</dbReference>
<dbReference type="SMART" id="SM00256">
    <property type="entry name" value="FBOX"/>
    <property type="match status" value="1"/>
</dbReference>
<dbReference type="OrthoDB" id="629492at2759"/>
<feature type="repeat" description="TPR" evidence="3">
    <location>
        <begin position="7"/>
        <end position="40"/>
    </location>
</feature>
<reference evidence="5" key="2">
    <citation type="submission" date="2020-09" db="EMBL/GenBank/DDBJ databases">
        <title>Reference genome assembly for Australian Ascochyta lentis isolate Al4.</title>
        <authorList>
            <person name="Lee R.C."/>
            <person name="Farfan-Caceres L.M."/>
            <person name="Debler J.W."/>
            <person name="Williams A.H."/>
            <person name="Henares B.M."/>
        </authorList>
    </citation>
    <scope>NUCLEOTIDE SEQUENCE</scope>
    <source>
        <strain evidence="5">Al4</strain>
    </source>
</reference>
<dbReference type="SMART" id="SM00028">
    <property type="entry name" value="TPR"/>
    <property type="match status" value="2"/>
</dbReference>
<dbReference type="GO" id="GO:0051879">
    <property type="term" value="F:Hsp90 protein binding"/>
    <property type="evidence" value="ECO:0007669"/>
    <property type="project" value="TreeGrafter"/>
</dbReference>
<dbReference type="PROSITE" id="PS50005">
    <property type="entry name" value="TPR"/>
    <property type="match status" value="1"/>
</dbReference>
<dbReference type="Gene3D" id="1.20.1280.50">
    <property type="match status" value="1"/>
</dbReference>
<dbReference type="SUPFAM" id="SSF81383">
    <property type="entry name" value="F-box domain"/>
    <property type="match status" value="1"/>
</dbReference>
<evidence type="ECO:0000256" key="3">
    <source>
        <dbReference type="PROSITE-ProRule" id="PRU00339"/>
    </source>
</evidence>